<evidence type="ECO:0000256" key="1">
    <source>
        <dbReference type="ARBA" id="ARBA00009903"/>
    </source>
</evidence>
<keyword evidence="4" id="KW-0547">Nucleotide-binding</keyword>
<dbReference type="Gene3D" id="3.30.200.20">
    <property type="entry name" value="Phosphorylase Kinase, domain 1"/>
    <property type="match status" value="1"/>
</dbReference>
<dbReference type="PROSITE" id="PS51285">
    <property type="entry name" value="AGC_KINASE_CTER"/>
    <property type="match status" value="1"/>
</dbReference>
<gene>
    <name evidence="10" type="ORF">INT44_008483</name>
</gene>
<evidence type="ECO:0000259" key="9">
    <source>
        <dbReference type="PROSITE" id="PS51285"/>
    </source>
</evidence>
<evidence type="ECO:0000256" key="4">
    <source>
        <dbReference type="ARBA" id="ARBA00022741"/>
    </source>
</evidence>
<dbReference type="InterPro" id="IPR036871">
    <property type="entry name" value="PX_dom_sf"/>
</dbReference>
<dbReference type="SMART" id="SM00220">
    <property type="entry name" value="S_TKc"/>
    <property type="match status" value="1"/>
</dbReference>
<feature type="compositionally biased region" description="Polar residues" evidence="7">
    <location>
        <begin position="607"/>
        <end position="630"/>
    </location>
</feature>
<feature type="region of interest" description="Disordered" evidence="7">
    <location>
        <begin position="588"/>
        <end position="676"/>
    </location>
</feature>
<evidence type="ECO:0000256" key="5">
    <source>
        <dbReference type="ARBA" id="ARBA00022777"/>
    </source>
</evidence>
<dbReference type="Proteomes" id="UP000612746">
    <property type="component" value="Unassembled WGS sequence"/>
</dbReference>
<reference evidence="10" key="1">
    <citation type="submission" date="2020-12" db="EMBL/GenBank/DDBJ databases">
        <title>Metabolic potential, ecology and presence of endohyphal bacteria is reflected in genomic diversity of Mucoromycotina.</title>
        <authorList>
            <person name="Muszewska A."/>
            <person name="Okrasinska A."/>
            <person name="Steczkiewicz K."/>
            <person name="Drgas O."/>
            <person name="Orlowska M."/>
            <person name="Perlinska-Lenart U."/>
            <person name="Aleksandrzak-Piekarczyk T."/>
            <person name="Szatraj K."/>
            <person name="Zielenkiewicz U."/>
            <person name="Pilsyk S."/>
            <person name="Malc E."/>
            <person name="Mieczkowski P."/>
            <person name="Kruszewska J.S."/>
            <person name="Biernat P."/>
            <person name="Pawlowska J."/>
        </authorList>
    </citation>
    <scope>NUCLEOTIDE SEQUENCE</scope>
    <source>
        <strain evidence="10">WA0000051536</strain>
    </source>
</reference>
<evidence type="ECO:0000256" key="2">
    <source>
        <dbReference type="ARBA" id="ARBA00022527"/>
    </source>
</evidence>
<dbReference type="InterPro" id="IPR045270">
    <property type="entry name" value="STKc_AGC"/>
</dbReference>
<evidence type="ECO:0000313" key="10">
    <source>
        <dbReference type="EMBL" id="KAG2181668.1"/>
    </source>
</evidence>
<evidence type="ECO:0000256" key="3">
    <source>
        <dbReference type="ARBA" id="ARBA00022679"/>
    </source>
</evidence>
<dbReference type="InterPro" id="IPR000961">
    <property type="entry name" value="AGC-kinase_C"/>
</dbReference>
<dbReference type="SUPFAM" id="SSF64268">
    <property type="entry name" value="PX domain"/>
    <property type="match status" value="1"/>
</dbReference>
<evidence type="ECO:0000256" key="7">
    <source>
        <dbReference type="SAM" id="MobiDB-lite"/>
    </source>
</evidence>
<dbReference type="Gene3D" id="1.10.510.10">
    <property type="entry name" value="Transferase(Phosphotransferase) domain 1"/>
    <property type="match status" value="1"/>
</dbReference>
<organism evidence="10 11">
    <name type="scientific">Umbelopsis vinacea</name>
    <dbReference type="NCBI Taxonomy" id="44442"/>
    <lineage>
        <taxon>Eukaryota</taxon>
        <taxon>Fungi</taxon>
        <taxon>Fungi incertae sedis</taxon>
        <taxon>Mucoromycota</taxon>
        <taxon>Mucoromycotina</taxon>
        <taxon>Umbelopsidomycetes</taxon>
        <taxon>Umbelopsidales</taxon>
        <taxon>Umbelopsidaceae</taxon>
        <taxon>Umbelopsis</taxon>
    </lineage>
</organism>
<dbReference type="InterPro" id="IPR008271">
    <property type="entry name" value="Ser/Thr_kinase_AS"/>
</dbReference>
<feature type="domain" description="AGC-kinase C-terminal" evidence="9">
    <location>
        <begin position="518"/>
        <end position="591"/>
    </location>
</feature>
<comment type="caution">
    <text evidence="10">The sequence shown here is derived from an EMBL/GenBank/DDBJ whole genome shotgun (WGS) entry which is preliminary data.</text>
</comment>
<sequence>MNVNIRTQINVVESIGSIPCQDHRFQDDGENMFSVFSVIVRDHTGSRTLLRYLPDFVELQCKFKKTYGDVKIPFPHFVTFSVSRQTQTGIRRMLHALSQFTAKSNAEKAEYYLQRCLLDGVIGRSSILRDFLSPQREEDVFTPTTANSPVPEPQSPLPIDVDSSEEEAVVPEDALFEDISSFSLGSRELSSNYSHVDSTENDALDISVTDEHHGVFDNMSFSHMSTISDISQQIEELGKSVIDEYDLLKVLGKGCMGKASVHSLMSHLVLLVRHTRKKQTFALKAIAKETVLSLREIAHTHSERDILVELAMFSHPFLIKLHHAFQDPLYLFLVLDYHNGGDIANQMSLRGVFSPERTLFYAAEIVEGLGELHRRGIMYRDLKPENILLSSSGHVVLTDFGLSKSFTLDELASQPMSATFCGTAEYLAPEMLLNEPHSFTVDYWSLGTILYEMLVGCTPFYAQTTSLMYHRILEDELVVPEYLDMDTEDFLSGLLTKDQFFRLGSCGIEEIKMHPYFKNVCWSDVVELKMDPPFVPANDLNNDLFNVDEVFSKMTPRLSTCAGIDEELRPEFDELFRDYDYISPIESPALDANVPEQPNEPVILRTPTESLCSREGQSGTKDSASVTSFLRKSGGKKRSSVDMLSDSSYDSNSPPLDPTYHNEHRPSKRHHSESFDTACSMDVEEDSSATDVTTDTKVELHSMQTSTHCHVPALSSETKYNNAPLPKVSGFKTVFTRHLKGYSIFYRAKHFFAHFHRG</sequence>
<accession>A0A8H7PWR4</accession>
<dbReference type="EMBL" id="JAEPRA010000008">
    <property type="protein sequence ID" value="KAG2181668.1"/>
    <property type="molecule type" value="Genomic_DNA"/>
</dbReference>
<protein>
    <submittedName>
        <fullName evidence="10">Uncharacterized protein</fullName>
    </submittedName>
</protein>
<dbReference type="GO" id="GO:0005524">
    <property type="term" value="F:ATP binding"/>
    <property type="evidence" value="ECO:0007669"/>
    <property type="project" value="UniProtKB-KW"/>
</dbReference>
<dbReference type="Gene3D" id="3.30.1520.10">
    <property type="entry name" value="Phox-like domain"/>
    <property type="match status" value="1"/>
</dbReference>
<evidence type="ECO:0000259" key="8">
    <source>
        <dbReference type="PROSITE" id="PS50011"/>
    </source>
</evidence>
<feature type="domain" description="Protein kinase" evidence="8">
    <location>
        <begin position="245"/>
        <end position="517"/>
    </location>
</feature>
<dbReference type="GO" id="GO:0035091">
    <property type="term" value="F:phosphatidylinositol binding"/>
    <property type="evidence" value="ECO:0007669"/>
    <property type="project" value="InterPro"/>
</dbReference>
<dbReference type="PROSITE" id="PS50011">
    <property type="entry name" value="PROTEIN_KINASE_DOM"/>
    <property type="match status" value="1"/>
</dbReference>
<dbReference type="SUPFAM" id="SSF56112">
    <property type="entry name" value="Protein kinase-like (PK-like)"/>
    <property type="match status" value="1"/>
</dbReference>
<dbReference type="InterPro" id="IPR000719">
    <property type="entry name" value="Prot_kinase_dom"/>
</dbReference>
<name>A0A8H7PWR4_9FUNG</name>
<dbReference type="FunFam" id="1.10.510.10:FF:000465">
    <property type="entry name" value="Non-specific serine/threonine protein kinase"/>
    <property type="match status" value="1"/>
</dbReference>
<keyword evidence="5" id="KW-0418">Kinase</keyword>
<keyword evidence="6" id="KW-0067">ATP-binding</keyword>
<dbReference type="CDD" id="cd05123">
    <property type="entry name" value="STKc_AGC"/>
    <property type="match status" value="1"/>
</dbReference>
<dbReference type="CDD" id="cd06093">
    <property type="entry name" value="PX_domain"/>
    <property type="match status" value="1"/>
</dbReference>
<keyword evidence="3" id="KW-0808">Transferase</keyword>
<dbReference type="Pfam" id="PF00069">
    <property type="entry name" value="Pkinase"/>
    <property type="match status" value="1"/>
</dbReference>
<evidence type="ECO:0000256" key="6">
    <source>
        <dbReference type="ARBA" id="ARBA00022840"/>
    </source>
</evidence>
<dbReference type="GO" id="GO:0004674">
    <property type="term" value="F:protein serine/threonine kinase activity"/>
    <property type="evidence" value="ECO:0007669"/>
    <property type="project" value="UniProtKB-KW"/>
</dbReference>
<feature type="region of interest" description="Disordered" evidence="7">
    <location>
        <begin position="138"/>
        <end position="160"/>
    </location>
</feature>
<dbReference type="AlphaFoldDB" id="A0A8H7PWR4"/>
<feature type="compositionally biased region" description="Polar residues" evidence="7">
    <location>
        <begin position="645"/>
        <end position="654"/>
    </location>
</feature>
<proteinExistence type="inferred from homology"/>
<dbReference type="InterPro" id="IPR011009">
    <property type="entry name" value="Kinase-like_dom_sf"/>
</dbReference>
<keyword evidence="11" id="KW-1185">Reference proteome</keyword>
<keyword evidence="2" id="KW-0723">Serine/threonine-protein kinase</keyword>
<comment type="similarity">
    <text evidence="1">Belongs to the protein kinase superfamily. AGC Ser/Thr protein kinase family.</text>
</comment>
<dbReference type="OrthoDB" id="63267at2759"/>
<evidence type="ECO:0000313" key="11">
    <source>
        <dbReference type="Proteomes" id="UP000612746"/>
    </source>
</evidence>
<dbReference type="PROSITE" id="PS00108">
    <property type="entry name" value="PROTEIN_KINASE_ST"/>
    <property type="match status" value="1"/>
</dbReference>
<dbReference type="PANTHER" id="PTHR24351">
    <property type="entry name" value="RIBOSOMAL PROTEIN S6 KINASE"/>
    <property type="match status" value="1"/>
</dbReference>